<proteinExistence type="predicted"/>
<dbReference type="AlphaFoldDB" id="A0A7J6TUF1"/>
<evidence type="ECO:0000313" key="2">
    <source>
        <dbReference type="EMBL" id="KAF4748888.1"/>
    </source>
</evidence>
<evidence type="ECO:0000313" key="3">
    <source>
        <dbReference type="Proteomes" id="UP000574390"/>
    </source>
</evidence>
<dbReference type="EMBL" id="JABANM010004675">
    <property type="protein sequence ID" value="KAF4748888.1"/>
    <property type="molecule type" value="Genomic_DNA"/>
</dbReference>
<feature type="region of interest" description="Disordered" evidence="1">
    <location>
        <begin position="113"/>
        <end position="134"/>
    </location>
</feature>
<accession>A0A7J6TUF1</accession>
<feature type="compositionally biased region" description="Basic and acidic residues" evidence="1">
    <location>
        <begin position="120"/>
        <end position="134"/>
    </location>
</feature>
<reference evidence="2 3" key="1">
    <citation type="submission" date="2020-04" db="EMBL/GenBank/DDBJ databases">
        <title>Perkinsus olseni comparative genomics.</title>
        <authorList>
            <person name="Bogema D.R."/>
        </authorList>
    </citation>
    <scope>NUCLEOTIDE SEQUENCE [LARGE SCALE GENOMIC DNA]</scope>
    <source>
        <strain evidence="2">ATCC PRA-205</strain>
    </source>
</reference>
<gene>
    <name evidence="2" type="ORF">FOZ62_021362</name>
</gene>
<dbReference type="Proteomes" id="UP000574390">
    <property type="component" value="Unassembled WGS sequence"/>
</dbReference>
<feature type="non-terminal residue" evidence="2">
    <location>
        <position position="134"/>
    </location>
</feature>
<feature type="non-terminal residue" evidence="2">
    <location>
        <position position="1"/>
    </location>
</feature>
<sequence length="134" mass="15257">ALAADYSPEVLKEKTPIHERIKMALKSDHNEVSSSSHSNLDGDSFVEVMNELGAWCIVPEIDFVHRFAKKGDSWSRLRTSFMALLKQVKNDTALQKRCVLYLIRQHMFEHNSRKKGATTGKDRGMAIEPSQRDV</sequence>
<name>A0A7J6TUF1_PEROL</name>
<evidence type="ECO:0000256" key="1">
    <source>
        <dbReference type="SAM" id="MobiDB-lite"/>
    </source>
</evidence>
<protein>
    <submittedName>
        <fullName evidence="2">Uncharacterized protein</fullName>
    </submittedName>
</protein>
<comment type="caution">
    <text evidence="2">The sequence shown here is derived from an EMBL/GenBank/DDBJ whole genome shotgun (WGS) entry which is preliminary data.</text>
</comment>
<organism evidence="2 3">
    <name type="scientific">Perkinsus olseni</name>
    <name type="common">Perkinsus atlanticus</name>
    <dbReference type="NCBI Taxonomy" id="32597"/>
    <lineage>
        <taxon>Eukaryota</taxon>
        <taxon>Sar</taxon>
        <taxon>Alveolata</taxon>
        <taxon>Perkinsozoa</taxon>
        <taxon>Perkinsea</taxon>
        <taxon>Perkinsida</taxon>
        <taxon>Perkinsidae</taxon>
        <taxon>Perkinsus</taxon>
    </lineage>
</organism>